<keyword evidence="2" id="KW-0238">DNA-binding</keyword>
<dbReference type="Pfam" id="PF13377">
    <property type="entry name" value="Peripla_BP_3"/>
    <property type="match status" value="1"/>
</dbReference>
<evidence type="ECO:0000313" key="6">
    <source>
        <dbReference type="Proteomes" id="UP000192674"/>
    </source>
</evidence>
<dbReference type="Proteomes" id="UP000192674">
    <property type="component" value="Unassembled WGS sequence"/>
</dbReference>
<protein>
    <submittedName>
        <fullName evidence="5">Transcriptional regulator, LacI family</fullName>
    </submittedName>
</protein>
<evidence type="ECO:0000259" key="4">
    <source>
        <dbReference type="PROSITE" id="PS50932"/>
    </source>
</evidence>
<gene>
    <name evidence="5" type="ORF">SAMN05661093_07376</name>
</gene>
<reference evidence="5 6" key="1">
    <citation type="submission" date="2017-04" db="EMBL/GenBank/DDBJ databases">
        <authorList>
            <person name="Afonso C.L."/>
            <person name="Miller P.J."/>
            <person name="Scott M.A."/>
            <person name="Spackman E."/>
            <person name="Goraichik I."/>
            <person name="Dimitrov K.M."/>
            <person name="Suarez D.L."/>
            <person name="Swayne D.E."/>
        </authorList>
    </citation>
    <scope>NUCLEOTIDE SEQUENCE [LARGE SCALE GENOMIC DNA]</scope>
    <source>
        <strain evidence="5 6">DSM 43828</strain>
    </source>
</reference>
<dbReference type="InterPro" id="IPR010982">
    <property type="entry name" value="Lambda_DNA-bd_dom_sf"/>
</dbReference>
<dbReference type="GO" id="GO:0000976">
    <property type="term" value="F:transcription cis-regulatory region binding"/>
    <property type="evidence" value="ECO:0007669"/>
    <property type="project" value="TreeGrafter"/>
</dbReference>
<dbReference type="PANTHER" id="PTHR30146:SF153">
    <property type="entry name" value="LACTOSE OPERON REPRESSOR"/>
    <property type="match status" value="1"/>
</dbReference>
<accession>A0A1W2FK59</accession>
<feature type="domain" description="HTH lacI-type" evidence="4">
    <location>
        <begin position="14"/>
        <end position="68"/>
    </location>
</feature>
<keyword evidence="6" id="KW-1185">Reference proteome</keyword>
<dbReference type="InterPro" id="IPR028082">
    <property type="entry name" value="Peripla_BP_I"/>
</dbReference>
<sequence>MTLRHGRDYHRQVVTIADVARAAGVSPSTVSYVLSGKRPISEEVRRRVQRSIQKLGYHPNAGARALASSRSNVLAVVIPLRTDLNVPVVMQFVAAAVTEARKHDHDVLLLTKDEGPEGLRRVAASSIADALIVMDVEANEPRLPVLRALDRPVVLIGVPDETGGLTCVDLDFTAAGSACVTHLAELGHREIALIGPSPAVYKRGTSYAGRFLRGFRQAASKRKIRASSFPCPPSYDELRTRLDEVFTRHPGVTGLVVHNEAILGSLLSELSRRGKQVPQDISVLAVCPEDMAEAHALPLTSIALPTAELGGLAVEMAMRQLNGGAGQSEVRLLSPKLIDRGSTGPVVA</sequence>
<proteinExistence type="predicted"/>
<dbReference type="SMART" id="SM00354">
    <property type="entry name" value="HTH_LACI"/>
    <property type="match status" value="1"/>
</dbReference>
<dbReference type="CDD" id="cd01392">
    <property type="entry name" value="HTH_LacI"/>
    <property type="match status" value="1"/>
</dbReference>
<evidence type="ECO:0000256" key="1">
    <source>
        <dbReference type="ARBA" id="ARBA00023015"/>
    </source>
</evidence>
<keyword evidence="1" id="KW-0805">Transcription regulation</keyword>
<dbReference type="AlphaFoldDB" id="A0A1W2FK59"/>
<evidence type="ECO:0000313" key="5">
    <source>
        <dbReference type="EMBL" id="SMD22357.1"/>
    </source>
</evidence>
<dbReference type="Pfam" id="PF00356">
    <property type="entry name" value="LacI"/>
    <property type="match status" value="1"/>
</dbReference>
<organism evidence="5 6">
    <name type="scientific">Kibdelosporangium aridum</name>
    <dbReference type="NCBI Taxonomy" id="2030"/>
    <lineage>
        <taxon>Bacteria</taxon>
        <taxon>Bacillati</taxon>
        <taxon>Actinomycetota</taxon>
        <taxon>Actinomycetes</taxon>
        <taxon>Pseudonocardiales</taxon>
        <taxon>Pseudonocardiaceae</taxon>
        <taxon>Kibdelosporangium</taxon>
    </lineage>
</organism>
<dbReference type="PROSITE" id="PS00356">
    <property type="entry name" value="HTH_LACI_1"/>
    <property type="match status" value="1"/>
</dbReference>
<evidence type="ECO:0000256" key="2">
    <source>
        <dbReference type="ARBA" id="ARBA00023125"/>
    </source>
</evidence>
<dbReference type="PROSITE" id="PS50932">
    <property type="entry name" value="HTH_LACI_2"/>
    <property type="match status" value="1"/>
</dbReference>
<dbReference type="InterPro" id="IPR000843">
    <property type="entry name" value="HTH_LacI"/>
</dbReference>
<dbReference type="PANTHER" id="PTHR30146">
    <property type="entry name" value="LACI-RELATED TRANSCRIPTIONAL REPRESSOR"/>
    <property type="match status" value="1"/>
</dbReference>
<keyword evidence="3" id="KW-0804">Transcription</keyword>
<dbReference type="Gene3D" id="3.40.50.2300">
    <property type="match status" value="2"/>
</dbReference>
<dbReference type="EMBL" id="FWXV01000008">
    <property type="protein sequence ID" value="SMD22357.1"/>
    <property type="molecule type" value="Genomic_DNA"/>
</dbReference>
<dbReference type="Gene3D" id="1.10.260.40">
    <property type="entry name" value="lambda repressor-like DNA-binding domains"/>
    <property type="match status" value="1"/>
</dbReference>
<dbReference type="GO" id="GO:0003700">
    <property type="term" value="F:DNA-binding transcription factor activity"/>
    <property type="evidence" value="ECO:0007669"/>
    <property type="project" value="TreeGrafter"/>
</dbReference>
<dbReference type="InterPro" id="IPR046335">
    <property type="entry name" value="LacI/GalR-like_sensor"/>
</dbReference>
<evidence type="ECO:0000256" key="3">
    <source>
        <dbReference type="ARBA" id="ARBA00023163"/>
    </source>
</evidence>
<dbReference type="CDD" id="cd06267">
    <property type="entry name" value="PBP1_LacI_sugar_binding-like"/>
    <property type="match status" value="1"/>
</dbReference>
<name>A0A1W2FK59_KIBAR</name>
<dbReference type="SUPFAM" id="SSF53822">
    <property type="entry name" value="Periplasmic binding protein-like I"/>
    <property type="match status" value="1"/>
</dbReference>
<dbReference type="SUPFAM" id="SSF47413">
    <property type="entry name" value="lambda repressor-like DNA-binding domains"/>
    <property type="match status" value="1"/>
</dbReference>